<keyword evidence="1" id="KW-0472">Membrane</keyword>
<dbReference type="GO" id="GO:0016989">
    <property type="term" value="F:sigma factor antagonist activity"/>
    <property type="evidence" value="ECO:0007669"/>
    <property type="project" value="TreeGrafter"/>
</dbReference>
<reference evidence="4 5" key="1">
    <citation type="submission" date="2021-05" db="EMBL/GenBank/DDBJ databases">
        <title>A Polyphasic approach of four new species of the genus Ohtaekwangia: Ohtaekwangia histidinii sp. nov., Ohtaekwangia cretensis sp. nov., Ohtaekwangia indiensis sp. nov., Ohtaekwangia reichenbachii sp. nov. from diverse environment.</title>
        <authorList>
            <person name="Octaviana S."/>
        </authorList>
    </citation>
    <scope>NUCLEOTIDE SEQUENCE [LARGE SCALE GENOMIC DNA]</scope>
    <source>
        <strain evidence="4 5">PWU5</strain>
    </source>
</reference>
<proteinExistence type="predicted"/>
<dbReference type="EMBL" id="JAHESE010000046">
    <property type="protein sequence ID" value="MBT1711967.1"/>
    <property type="molecule type" value="Genomic_DNA"/>
</dbReference>
<dbReference type="InterPro" id="IPR012373">
    <property type="entry name" value="Ferrdict_sens_TM"/>
</dbReference>
<dbReference type="InterPro" id="IPR032508">
    <property type="entry name" value="FecR_C"/>
</dbReference>
<protein>
    <submittedName>
        <fullName evidence="4">FecR domain-containing protein</fullName>
    </submittedName>
</protein>
<evidence type="ECO:0000313" key="4">
    <source>
        <dbReference type="EMBL" id="MBT1711967.1"/>
    </source>
</evidence>
<feature type="domain" description="Protein FecR C-terminal" evidence="3">
    <location>
        <begin position="262"/>
        <end position="329"/>
    </location>
</feature>
<dbReference type="PANTHER" id="PTHR30273">
    <property type="entry name" value="PERIPLASMIC SIGNAL SENSOR AND SIGMA FACTOR ACTIVATOR FECR-RELATED"/>
    <property type="match status" value="1"/>
</dbReference>
<keyword evidence="1" id="KW-0812">Transmembrane</keyword>
<dbReference type="AlphaFoldDB" id="A0AAP2E555"/>
<keyword evidence="5" id="KW-1185">Reference proteome</keyword>
<keyword evidence="1" id="KW-1133">Transmembrane helix</keyword>
<sequence length="339" mass="38195">MHLTEDLLRRYFENRCTPGEERFVEEALQRDDAAIPGLLEDYWAQSAEGVPLAEADRKAMFRDIQGRIAVDEAPQKTVSRPWFGGAAFRIAASVTILIGALVGGYFFFRGSRPTHYYTITSQADRQQITMPDSSVIWLASYSRLTYSSNYNKEDRRVRLVGEAYFEVRRDTQRPFIVATSTLSTRVLGTHFNVKAEQAEDNIAVTLLEGKVSVAREDSVQGTSEELALLDPDQQLIYNRQTGNVTRLQVEAYDYAAWKDGVLNLKNLTFQEALKRLEKWYGVTITVSDPAINRCIIHASFKNESLPNVLKTIGMTVGFTYAVESHQVKIVGRGCSATTR</sequence>
<feature type="transmembrane region" description="Helical" evidence="1">
    <location>
        <begin position="86"/>
        <end position="108"/>
    </location>
</feature>
<evidence type="ECO:0000259" key="2">
    <source>
        <dbReference type="Pfam" id="PF04773"/>
    </source>
</evidence>
<dbReference type="PANTHER" id="PTHR30273:SF2">
    <property type="entry name" value="PROTEIN FECR"/>
    <property type="match status" value="1"/>
</dbReference>
<gene>
    <name evidence="4" type="ORF">KK062_27235</name>
</gene>
<dbReference type="Gene3D" id="2.60.120.1440">
    <property type="match status" value="1"/>
</dbReference>
<dbReference type="Gene3D" id="3.55.50.30">
    <property type="match status" value="1"/>
</dbReference>
<name>A0AAP2E555_9BACT</name>
<feature type="domain" description="FecR protein" evidence="2">
    <location>
        <begin position="120"/>
        <end position="211"/>
    </location>
</feature>
<evidence type="ECO:0000313" key="5">
    <source>
        <dbReference type="Proteomes" id="UP001319080"/>
    </source>
</evidence>
<dbReference type="PIRSF" id="PIRSF018266">
    <property type="entry name" value="FecR"/>
    <property type="match status" value="1"/>
</dbReference>
<comment type="caution">
    <text evidence="4">The sequence shown here is derived from an EMBL/GenBank/DDBJ whole genome shotgun (WGS) entry which is preliminary data.</text>
</comment>
<organism evidence="4 5">
    <name type="scientific">Dawidia cretensis</name>
    <dbReference type="NCBI Taxonomy" id="2782350"/>
    <lineage>
        <taxon>Bacteria</taxon>
        <taxon>Pseudomonadati</taxon>
        <taxon>Bacteroidota</taxon>
        <taxon>Cytophagia</taxon>
        <taxon>Cytophagales</taxon>
        <taxon>Chryseotaleaceae</taxon>
        <taxon>Dawidia</taxon>
    </lineage>
</organism>
<dbReference type="Pfam" id="PF16344">
    <property type="entry name" value="FecR_C"/>
    <property type="match status" value="1"/>
</dbReference>
<dbReference type="Proteomes" id="UP001319080">
    <property type="component" value="Unassembled WGS sequence"/>
</dbReference>
<accession>A0AAP2E555</accession>
<dbReference type="Pfam" id="PF04773">
    <property type="entry name" value="FecR"/>
    <property type="match status" value="1"/>
</dbReference>
<dbReference type="RefSeq" id="WP_254087535.1">
    <property type="nucleotide sequence ID" value="NZ_JAHESE010000046.1"/>
</dbReference>
<evidence type="ECO:0000259" key="3">
    <source>
        <dbReference type="Pfam" id="PF16344"/>
    </source>
</evidence>
<dbReference type="FunFam" id="2.60.120.1440:FF:000001">
    <property type="entry name" value="Putative anti-sigma factor"/>
    <property type="match status" value="1"/>
</dbReference>
<evidence type="ECO:0000256" key="1">
    <source>
        <dbReference type="SAM" id="Phobius"/>
    </source>
</evidence>
<dbReference type="InterPro" id="IPR006860">
    <property type="entry name" value="FecR"/>
</dbReference>